<dbReference type="Gene3D" id="1.20.1280.50">
    <property type="match status" value="1"/>
</dbReference>
<dbReference type="EnsemblMetazoa" id="tetur12g04180.1">
    <property type="protein sequence ID" value="tetur12g04180.1"/>
    <property type="gene ID" value="tetur12g04180"/>
</dbReference>
<keyword evidence="2" id="KW-1185">Reference proteome</keyword>
<reference evidence="1" key="2">
    <citation type="submission" date="2015-06" db="UniProtKB">
        <authorList>
            <consortium name="EnsemblMetazoa"/>
        </authorList>
    </citation>
    <scope>IDENTIFICATION</scope>
</reference>
<dbReference type="InterPro" id="IPR036047">
    <property type="entry name" value="F-box-like_dom_sf"/>
</dbReference>
<evidence type="ECO:0000313" key="2">
    <source>
        <dbReference type="Proteomes" id="UP000015104"/>
    </source>
</evidence>
<name>T1KJ86_TETUR</name>
<evidence type="ECO:0000313" key="1">
    <source>
        <dbReference type="EnsemblMetazoa" id="tetur12g04180.1"/>
    </source>
</evidence>
<organism evidence="1 2">
    <name type="scientific">Tetranychus urticae</name>
    <name type="common">Two-spotted spider mite</name>
    <dbReference type="NCBI Taxonomy" id="32264"/>
    <lineage>
        <taxon>Eukaryota</taxon>
        <taxon>Metazoa</taxon>
        <taxon>Ecdysozoa</taxon>
        <taxon>Arthropoda</taxon>
        <taxon>Chelicerata</taxon>
        <taxon>Arachnida</taxon>
        <taxon>Acari</taxon>
        <taxon>Acariformes</taxon>
        <taxon>Trombidiformes</taxon>
        <taxon>Prostigmata</taxon>
        <taxon>Eleutherengona</taxon>
        <taxon>Raphignathae</taxon>
        <taxon>Tetranychoidea</taxon>
        <taxon>Tetranychidae</taxon>
        <taxon>Tetranychus</taxon>
    </lineage>
</organism>
<protein>
    <recommendedName>
        <fullName evidence="3">F-box domain-containing protein</fullName>
    </recommendedName>
</protein>
<evidence type="ECO:0008006" key="3">
    <source>
        <dbReference type="Google" id="ProtNLM"/>
    </source>
</evidence>
<dbReference type="SUPFAM" id="SSF81383">
    <property type="entry name" value="F-box domain"/>
    <property type="match status" value="1"/>
</dbReference>
<dbReference type="Gene3D" id="3.80.10.10">
    <property type="entry name" value="Ribonuclease Inhibitor"/>
    <property type="match status" value="1"/>
</dbReference>
<dbReference type="AlphaFoldDB" id="T1KJ86"/>
<sequence>MLINKLPEDCLRAIFAELNDLDDLINCFKVCNKWSYLMLERTKNVKYLLKGASDASPDSVYYRGEDPIDGTLLNILFPNLIFCEFLDKFATKVKREDIFASLRVNNNFLSEPIYKFCDKLEMLSFDHYRPRILRNVPSLKQLHILDGSLDDFEKDALCFPNLERLHISNQKIFEKLKIVELSSLCTNSYHIGSFYFAYSCPNLQSAHIQVNGGEEFSDSCFKHVSMRDLVVNFTLSHFGKKQIDWKNLKLLLLKFPNLKHLKFGGKVNIRDEHIEQVVHILPNLVLLDVSECDGITPTAAYYVQSYCKRYGRSTKFYFNENAHEILSDWPELSTKIEKISQGFDFMKNCFLKRFHDLPHILIPTDH</sequence>
<dbReference type="EMBL" id="CAEY01000120">
    <property type="status" value="NOT_ANNOTATED_CDS"/>
    <property type="molecule type" value="Genomic_DNA"/>
</dbReference>
<reference evidence="2" key="1">
    <citation type="submission" date="2011-08" db="EMBL/GenBank/DDBJ databases">
        <authorList>
            <person name="Rombauts S."/>
        </authorList>
    </citation>
    <scope>NUCLEOTIDE SEQUENCE</scope>
    <source>
        <strain evidence="2">London</strain>
    </source>
</reference>
<proteinExistence type="predicted"/>
<dbReference type="Proteomes" id="UP000015104">
    <property type="component" value="Unassembled WGS sequence"/>
</dbReference>
<accession>T1KJ86</accession>
<dbReference type="SUPFAM" id="SSF52047">
    <property type="entry name" value="RNI-like"/>
    <property type="match status" value="1"/>
</dbReference>
<dbReference type="HOGENOM" id="CLU_029073_0_0_1"/>
<dbReference type="InterPro" id="IPR032675">
    <property type="entry name" value="LRR_dom_sf"/>
</dbReference>